<dbReference type="RefSeq" id="WP_344515896.1">
    <property type="nucleotide sequence ID" value="NZ_BAAAQD010000069.1"/>
</dbReference>
<accession>A0ABN2DKM9</accession>
<evidence type="ECO:0000313" key="3">
    <source>
        <dbReference type="Proteomes" id="UP001501470"/>
    </source>
</evidence>
<evidence type="ECO:0000313" key="2">
    <source>
        <dbReference type="EMBL" id="GAA1577903.1"/>
    </source>
</evidence>
<proteinExistence type="predicted"/>
<sequence length="288" mass="30581">MTGGQAHRDQLAFVLSGAYAAMLDGNMSAAASLIAGVLGHFDRERALADPVVVELAVVWAAIAAEADGAQADVVAWARWSVTAATERFGEAHRVVRRARLVLGRVLTAHGDHLAAAEAYWHCIADLDALGQHDDALHLRAVRATALHAGGRCYAAVHELTAVRRACLTAATATAADVDTTDGDEADAPADVWGGRVDSAAAQYGAQLIAMLTACGRFQEARAVTGPEAWTASGKPRRPATGHESGERFTDVGTAVGVRHVLVCERQRHVPLRMRLQPARRRSWTDPLP</sequence>
<dbReference type="Proteomes" id="UP001501470">
    <property type="component" value="Unassembled WGS sequence"/>
</dbReference>
<reference evidence="2 3" key="1">
    <citation type="journal article" date="2019" name="Int. J. Syst. Evol. Microbiol.">
        <title>The Global Catalogue of Microorganisms (GCM) 10K type strain sequencing project: providing services to taxonomists for standard genome sequencing and annotation.</title>
        <authorList>
            <consortium name="The Broad Institute Genomics Platform"/>
            <consortium name="The Broad Institute Genome Sequencing Center for Infectious Disease"/>
            <person name="Wu L."/>
            <person name="Ma J."/>
        </authorList>
    </citation>
    <scope>NUCLEOTIDE SEQUENCE [LARGE SCALE GENOMIC DNA]</scope>
    <source>
        <strain evidence="2 3">JCM 15933</strain>
    </source>
</reference>
<organism evidence="2 3">
    <name type="scientific">Dactylosporangium maewongense</name>
    <dbReference type="NCBI Taxonomy" id="634393"/>
    <lineage>
        <taxon>Bacteria</taxon>
        <taxon>Bacillati</taxon>
        <taxon>Actinomycetota</taxon>
        <taxon>Actinomycetes</taxon>
        <taxon>Micromonosporales</taxon>
        <taxon>Micromonosporaceae</taxon>
        <taxon>Dactylosporangium</taxon>
    </lineage>
</organism>
<dbReference type="EMBL" id="BAAAQD010000069">
    <property type="protein sequence ID" value="GAA1577903.1"/>
    <property type="molecule type" value="Genomic_DNA"/>
</dbReference>
<protein>
    <recommendedName>
        <fullName evidence="4">LuxR family transcriptional regulator</fullName>
    </recommendedName>
</protein>
<evidence type="ECO:0000256" key="1">
    <source>
        <dbReference type="SAM" id="MobiDB-lite"/>
    </source>
</evidence>
<evidence type="ECO:0008006" key="4">
    <source>
        <dbReference type="Google" id="ProtNLM"/>
    </source>
</evidence>
<name>A0ABN2DKM9_9ACTN</name>
<gene>
    <name evidence="2" type="ORF">GCM10009827_119580</name>
</gene>
<feature type="region of interest" description="Disordered" evidence="1">
    <location>
        <begin position="226"/>
        <end position="247"/>
    </location>
</feature>
<keyword evidence="3" id="KW-1185">Reference proteome</keyword>
<comment type="caution">
    <text evidence="2">The sequence shown here is derived from an EMBL/GenBank/DDBJ whole genome shotgun (WGS) entry which is preliminary data.</text>
</comment>